<comment type="subcellular location">
    <subcellularLocation>
        <location evidence="1">Cell membrane</location>
        <topology evidence="1">Multi-pass membrane protein</topology>
    </subcellularLocation>
</comment>
<evidence type="ECO:0000256" key="3">
    <source>
        <dbReference type="ARBA" id="ARBA00022475"/>
    </source>
</evidence>
<keyword evidence="8" id="KW-0966">Cell projection</keyword>
<dbReference type="RefSeq" id="WP_138325213.1">
    <property type="nucleotide sequence ID" value="NZ_VCDI01000002.1"/>
</dbReference>
<keyword evidence="9" id="KW-1185">Reference proteome</keyword>
<dbReference type="PRINTS" id="PR00952">
    <property type="entry name" value="TYPE3IMQPROT"/>
</dbReference>
<dbReference type="Pfam" id="PF01313">
    <property type="entry name" value="Bac_export_3"/>
    <property type="match status" value="1"/>
</dbReference>
<dbReference type="PIRSF" id="PIRSF004669">
    <property type="entry name" value="FliQ"/>
    <property type="match status" value="1"/>
</dbReference>
<reference evidence="8 9" key="1">
    <citation type="submission" date="2019-05" db="EMBL/GenBank/DDBJ databases">
        <authorList>
            <person name="Pankratov T."/>
            <person name="Grouzdev D."/>
        </authorList>
    </citation>
    <scope>NUCLEOTIDE SEQUENCE [LARGE SCALE GENOMIC DNA]</scope>
    <source>
        <strain evidence="8 9">KEBCLARHB70R</strain>
    </source>
</reference>
<protein>
    <submittedName>
        <fullName evidence="8">Flagellar type III secretion system protein FliQ</fullName>
    </submittedName>
</protein>
<feature type="transmembrane region" description="Helical" evidence="7">
    <location>
        <begin position="20"/>
        <end position="39"/>
    </location>
</feature>
<accession>A0A5R9J8L7</accession>
<proteinExistence type="inferred from homology"/>
<evidence type="ECO:0000256" key="5">
    <source>
        <dbReference type="ARBA" id="ARBA00022989"/>
    </source>
</evidence>
<evidence type="ECO:0000256" key="7">
    <source>
        <dbReference type="SAM" id="Phobius"/>
    </source>
</evidence>
<dbReference type="PANTHER" id="PTHR34040:SF2">
    <property type="entry name" value="FLAGELLAR BIOSYNTHETIC PROTEIN FLIQ"/>
    <property type="match status" value="1"/>
</dbReference>
<evidence type="ECO:0000313" key="9">
    <source>
        <dbReference type="Proteomes" id="UP000305654"/>
    </source>
</evidence>
<keyword evidence="6 7" id="KW-0472">Membrane</keyword>
<evidence type="ECO:0000256" key="6">
    <source>
        <dbReference type="ARBA" id="ARBA00023136"/>
    </source>
</evidence>
<dbReference type="InterPro" id="IPR002191">
    <property type="entry name" value="Bac_export_3"/>
</dbReference>
<keyword evidence="3" id="KW-1003">Cell membrane</keyword>
<comment type="caution">
    <text evidence="8">The sequence shown here is derived from an EMBL/GenBank/DDBJ whole genome shotgun (WGS) entry which is preliminary data.</text>
</comment>
<keyword evidence="8" id="KW-0282">Flagellum</keyword>
<keyword evidence="5 7" id="KW-1133">Transmembrane helix</keyword>
<evidence type="ECO:0000256" key="4">
    <source>
        <dbReference type="ARBA" id="ARBA00022692"/>
    </source>
</evidence>
<evidence type="ECO:0000256" key="1">
    <source>
        <dbReference type="ARBA" id="ARBA00004651"/>
    </source>
</evidence>
<dbReference type="GO" id="GO:0009306">
    <property type="term" value="P:protein secretion"/>
    <property type="evidence" value="ECO:0007669"/>
    <property type="project" value="InterPro"/>
</dbReference>
<dbReference type="GO" id="GO:0005886">
    <property type="term" value="C:plasma membrane"/>
    <property type="evidence" value="ECO:0007669"/>
    <property type="project" value="UniProtKB-SubCell"/>
</dbReference>
<dbReference type="EMBL" id="VCDI01000002">
    <property type="protein sequence ID" value="TLU73133.1"/>
    <property type="molecule type" value="Genomic_DNA"/>
</dbReference>
<evidence type="ECO:0000313" key="8">
    <source>
        <dbReference type="EMBL" id="TLU73133.1"/>
    </source>
</evidence>
<name>A0A5R9J8L7_9PROT</name>
<comment type="similarity">
    <text evidence="2">Belongs to the FliQ/MopD/SpaQ family.</text>
</comment>
<dbReference type="Proteomes" id="UP000305654">
    <property type="component" value="Unassembled WGS sequence"/>
</dbReference>
<gene>
    <name evidence="8" type="primary">fliQ</name>
    <name evidence="8" type="ORF">FE263_06800</name>
</gene>
<keyword evidence="8" id="KW-0969">Cilium</keyword>
<feature type="transmembrane region" description="Helical" evidence="7">
    <location>
        <begin position="51"/>
        <end position="73"/>
    </location>
</feature>
<evidence type="ECO:0000256" key="2">
    <source>
        <dbReference type="ARBA" id="ARBA00006156"/>
    </source>
</evidence>
<dbReference type="PANTHER" id="PTHR34040">
    <property type="entry name" value="FLAGELLAR BIOSYNTHETIC PROTEIN FLIQ"/>
    <property type="match status" value="1"/>
</dbReference>
<keyword evidence="4 7" id="KW-0812">Transmembrane</keyword>
<dbReference type="OrthoDB" id="9806440at2"/>
<dbReference type="AlphaFoldDB" id="A0A5R9J8L7"/>
<sequence length="90" mass="9378">MQEVDVAVVLRDLFVVVLKLAAPGLLTAMGVGLVVSLIQAVTQINESTLAFVPKVLALGAALMLAGPFMYATLTDFTHGLLDRLIAVGGQ</sequence>
<organism evidence="8 9">
    <name type="scientific">Lichenicoccus roseus</name>
    <dbReference type="NCBI Taxonomy" id="2683649"/>
    <lineage>
        <taxon>Bacteria</taxon>
        <taxon>Pseudomonadati</taxon>
        <taxon>Pseudomonadota</taxon>
        <taxon>Alphaproteobacteria</taxon>
        <taxon>Acetobacterales</taxon>
        <taxon>Acetobacteraceae</taxon>
        <taxon>Lichenicoccus</taxon>
    </lineage>
</organism>